<dbReference type="SUPFAM" id="SSF46689">
    <property type="entry name" value="Homeodomain-like"/>
    <property type="match status" value="1"/>
</dbReference>
<evidence type="ECO:0000256" key="1">
    <source>
        <dbReference type="SAM" id="MobiDB-lite"/>
    </source>
</evidence>
<dbReference type="InterPro" id="IPR051448">
    <property type="entry name" value="CdaR-like_regulators"/>
</dbReference>
<dbReference type="RefSeq" id="WP_083529282.1">
    <property type="nucleotide sequence ID" value="NZ_BJZR01000041.1"/>
</dbReference>
<accession>A0ABQ0X409</accession>
<dbReference type="Pfam" id="PF07905">
    <property type="entry name" value="PucR"/>
    <property type="match status" value="1"/>
</dbReference>
<dbReference type="EMBL" id="BJZR01000041">
    <property type="protein sequence ID" value="GEO92371.1"/>
    <property type="molecule type" value="Genomic_DNA"/>
</dbReference>
<keyword evidence="5" id="KW-1185">Reference proteome</keyword>
<feature type="domain" description="PucR C-terminal helix-turn-helix" evidence="3">
    <location>
        <begin position="446"/>
        <end position="502"/>
    </location>
</feature>
<feature type="domain" description="Purine catabolism PurC-like" evidence="2">
    <location>
        <begin position="6"/>
        <end position="121"/>
    </location>
</feature>
<dbReference type="PANTHER" id="PTHR33744">
    <property type="entry name" value="CARBOHYDRATE DIACID REGULATOR"/>
    <property type="match status" value="1"/>
</dbReference>
<evidence type="ECO:0000259" key="2">
    <source>
        <dbReference type="Pfam" id="PF07905"/>
    </source>
</evidence>
<gene>
    <name evidence="4" type="ORF">KFL01_16770</name>
</gene>
<comment type="caution">
    <text evidence="4">The sequence shown here is derived from an EMBL/GenBank/DDBJ whole genome shotgun (WGS) entry which is preliminary data.</text>
</comment>
<dbReference type="Pfam" id="PF13556">
    <property type="entry name" value="HTH_30"/>
    <property type="match status" value="1"/>
</dbReference>
<evidence type="ECO:0000259" key="3">
    <source>
        <dbReference type="Pfam" id="PF13556"/>
    </source>
</evidence>
<name>A0ABQ0X409_9MICC</name>
<dbReference type="InterPro" id="IPR042070">
    <property type="entry name" value="PucR_C-HTH_sf"/>
</dbReference>
<dbReference type="PANTHER" id="PTHR33744:SF1">
    <property type="entry name" value="DNA-BINDING TRANSCRIPTIONAL ACTIVATOR ADER"/>
    <property type="match status" value="1"/>
</dbReference>
<dbReference type="Proteomes" id="UP000321155">
    <property type="component" value="Unassembled WGS sequence"/>
</dbReference>
<feature type="compositionally biased region" description="Basic and acidic residues" evidence="1">
    <location>
        <begin position="523"/>
        <end position="535"/>
    </location>
</feature>
<evidence type="ECO:0000313" key="5">
    <source>
        <dbReference type="Proteomes" id="UP000321155"/>
    </source>
</evidence>
<proteinExistence type="predicted"/>
<dbReference type="InterPro" id="IPR012914">
    <property type="entry name" value="PucR_dom"/>
</dbReference>
<reference evidence="4 5" key="1">
    <citation type="submission" date="2019-07" db="EMBL/GenBank/DDBJ databases">
        <title>Whole genome shotgun sequence of Kocuria flava NBRC 107626.</title>
        <authorList>
            <person name="Hosoyama A."/>
            <person name="Uohara A."/>
            <person name="Ohji S."/>
            <person name="Ichikawa N."/>
        </authorList>
    </citation>
    <scope>NUCLEOTIDE SEQUENCE [LARGE SCALE GENOMIC DNA]</scope>
    <source>
        <strain evidence="4 5">NBRC 107626</strain>
    </source>
</reference>
<protein>
    <submittedName>
        <fullName evidence="4">Fis family transcriptional regulator</fullName>
    </submittedName>
</protein>
<evidence type="ECO:0000313" key="4">
    <source>
        <dbReference type="EMBL" id="GEO92371.1"/>
    </source>
</evidence>
<organism evidence="4 5">
    <name type="scientific">Kocuria flava</name>
    <dbReference type="NCBI Taxonomy" id="446860"/>
    <lineage>
        <taxon>Bacteria</taxon>
        <taxon>Bacillati</taxon>
        <taxon>Actinomycetota</taxon>
        <taxon>Actinomycetes</taxon>
        <taxon>Micrococcales</taxon>
        <taxon>Micrococcaceae</taxon>
        <taxon>Kocuria</taxon>
    </lineage>
</organism>
<sequence>MITVEQVLRLPGLGLEPVVEADTSLPVSWVVTSELPDPTPFLEGGEVVLLTGIRAGHGDRSWDGYAHRLAARGVVALGLGVGERLTHPAVPPELAAACRASGLTLFRVPEATPFLGILRATAEMRAAEERTALESMLAQQRALTRAAVGAGGPARVVRELAGALGGWTGVCSPDAEVLEASAPGPPALPSGRSLPELLARLRPAGLRGSLSESGPDGTVLVHPLGVGDLPRGYLVVVLPGPADPLRTGVVATAVALLSLHAERTAEQALFRRRARAGALALLLGGEVRSADALLAVAGDATWSSVPQVRVALLRGGAGPLEDAAHRLGTGPVRSGRPVLVGSPAERSAGELTAAVLVEDAPARLAELRAVAAATGLRAGIGGPVAVAEAAAGEREAREALARTTAQQPVAAWDDVVTAGVTALLDPDTARAWALALLRPLREERLRPLLRAYLAHNGHRARTADELGIHRNTLQQRLHEAETALGRSLEDPQLRAELWLALDLAERPGRPAAASGHGATGPVHRAEETRNDSAER</sequence>
<dbReference type="InterPro" id="IPR025736">
    <property type="entry name" value="PucR_C-HTH_dom"/>
</dbReference>
<dbReference type="InterPro" id="IPR009057">
    <property type="entry name" value="Homeodomain-like_sf"/>
</dbReference>
<feature type="region of interest" description="Disordered" evidence="1">
    <location>
        <begin position="508"/>
        <end position="535"/>
    </location>
</feature>
<dbReference type="Gene3D" id="1.10.10.2840">
    <property type="entry name" value="PucR C-terminal helix-turn-helix domain"/>
    <property type="match status" value="1"/>
</dbReference>